<dbReference type="AlphaFoldDB" id="A0AB36TCA6"/>
<protein>
    <recommendedName>
        <fullName evidence="3">Pyruvate kinase</fullName>
    </recommendedName>
</protein>
<proteinExistence type="predicted"/>
<gene>
    <name evidence="1" type="ORF">M972_11358</name>
</gene>
<evidence type="ECO:0000313" key="1">
    <source>
        <dbReference type="EMBL" id="PFH01619.1"/>
    </source>
</evidence>
<name>A0AB36TCA6_ACETH</name>
<dbReference type="RefSeq" id="WP_003514376.1">
    <property type="nucleotide sequence ID" value="NZ_CP013828.1"/>
</dbReference>
<dbReference type="GeneID" id="35805629"/>
<organism evidence="1 2">
    <name type="scientific">Acetivibrio thermocellus AD2</name>
    <dbReference type="NCBI Taxonomy" id="1138384"/>
    <lineage>
        <taxon>Bacteria</taxon>
        <taxon>Bacillati</taxon>
        <taxon>Bacillota</taxon>
        <taxon>Clostridia</taxon>
        <taxon>Eubacteriales</taxon>
        <taxon>Oscillospiraceae</taxon>
        <taxon>Acetivibrio</taxon>
    </lineage>
</organism>
<dbReference type="Proteomes" id="UP000223596">
    <property type="component" value="Unassembled WGS sequence"/>
</dbReference>
<accession>A0AB36TCA6</accession>
<comment type="caution">
    <text evidence="1">The sequence shown here is derived from an EMBL/GenBank/DDBJ whole genome shotgun (WGS) entry which is preliminary data.</text>
</comment>
<dbReference type="EMBL" id="PDBW01000001">
    <property type="protein sequence ID" value="PFH01619.1"/>
    <property type="molecule type" value="Genomic_DNA"/>
</dbReference>
<sequence length="70" mass="8240">MRLIVDRFEGDFAVCENENKEMINVCRSELPADVKEGDVLLKMNDKYVIDTAATEERKKKISRMMDELWE</sequence>
<dbReference type="Pfam" id="PF11213">
    <property type="entry name" value="DUF3006"/>
    <property type="match status" value="1"/>
</dbReference>
<dbReference type="InterPro" id="IPR021377">
    <property type="entry name" value="DUF3006"/>
</dbReference>
<reference evidence="1 2" key="1">
    <citation type="submission" date="2017-09" db="EMBL/GenBank/DDBJ databases">
        <title>Evaluation of Pacific Biosciences Sequencing Technology to Finishing C. thermocellum Genome Sequences.</title>
        <authorList>
            <person name="Brown S."/>
        </authorList>
    </citation>
    <scope>NUCLEOTIDE SEQUENCE [LARGE SCALE GENOMIC DNA]</scope>
    <source>
        <strain evidence="1 2">AD2</strain>
    </source>
</reference>
<evidence type="ECO:0008006" key="3">
    <source>
        <dbReference type="Google" id="ProtNLM"/>
    </source>
</evidence>
<dbReference type="Gene3D" id="6.20.120.50">
    <property type="match status" value="1"/>
</dbReference>
<evidence type="ECO:0000313" key="2">
    <source>
        <dbReference type="Proteomes" id="UP000223596"/>
    </source>
</evidence>